<dbReference type="NCBIfam" id="TIGR00077">
    <property type="entry name" value="lspA"/>
    <property type="match status" value="1"/>
</dbReference>
<keyword evidence="7 9" id="KW-1133">Transmembrane helix</keyword>
<evidence type="ECO:0000256" key="5">
    <source>
        <dbReference type="ARBA" id="ARBA00022750"/>
    </source>
</evidence>
<keyword evidence="11" id="KW-0449">Lipoprotein</keyword>
<dbReference type="EC" id="3.4.23.36" evidence="9"/>
<reference evidence="12" key="1">
    <citation type="submission" date="2018-02" db="EMBL/GenBank/DDBJ databases">
        <title>Genome sequence of Desulfocucumis palustris strain NAW-5.</title>
        <authorList>
            <person name="Watanabe M."/>
            <person name="Kojima H."/>
            <person name="Fukui M."/>
        </authorList>
    </citation>
    <scope>NUCLEOTIDE SEQUENCE [LARGE SCALE GENOMIC DNA]</scope>
    <source>
        <strain evidence="12">NAW-5</strain>
    </source>
</reference>
<evidence type="ECO:0000313" key="11">
    <source>
        <dbReference type="EMBL" id="GBF32975.1"/>
    </source>
</evidence>
<keyword evidence="8 9" id="KW-0472">Membrane</keyword>
<evidence type="ECO:0000256" key="1">
    <source>
        <dbReference type="ARBA" id="ARBA00006139"/>
    </source>
</evidence>
<keyword evidence="2 9" id="KW-1003">Cell membrane</keyword>
<comment type="subcellular location">
    <subcellularLocation>
        <location evidence="9">Cell membrane</location>
        <topology evidence="9">Multi-pass membrane protein</topology>
    </subcellularLocation>
</comment>
<comment type="pathway">
    <text evidence="9">Protein modification; lipoprotein biosynthesis (signal peptide cleavage).</text>
</comment>
<dbReference type="Proteomes" id="UP000239549">
    <property type="component" value="Unassembled WGS sequence"/>
</dbReference>
<dbReference type="GO" id="GO:0005886">
    <property type="term" value="C:plasma membrane"/>
    <property type="evidence" value="ECO:0007669"/>
    <property type="project" value="UniProtKB-SubCell"/>
</dbReference>
<evidence type="ECO:0000256" key="2">
    <source>
        <dbReference type="ARBA" id="ARBA00022475"/>
    </source>
</evidence>
<keyword evidence="4 9" id="KW-0812">Transmembrane</keyword>
<keyword evidence="6 9" id="KW-0378">Hydrolase</keyword>
<feature type="active site" evidence="9">
    <location>
        <position position="152"/>
    </location>
</feature>
<dbReference type="AlphaFoldDB" id="A0A2L2X9V1"/>
<comment type="function">
    <text evidence="9">This protein specifically catalyzes the removal of signal peptides from prolipoproteins.</text>
</comment>
<dbReference type="PANTHER" id="PTHR33695">
    <property type="entry name" value="LIPOPROTEIN SIGNAL PEPTIDASE"/>
    <property type="match status" value="1"/>
</dbReference>
<gene>
    <name evidence="9" type="primary">lspA</name>
    <name evidence="11" type="ORF">DCCM_2072</name>
</gene>
<evidence type="ECO:0000256" key="10">
    <source>
        <dbReference type="RuleBase" id="RU004181"/>
    </source>
</evidence>
<accession>A0A2L2X9V1</accession>
<sequence>MLYGYNKQIRKEVISSPGRYNFLLLENMEKEIFLKIYGGQELALLITVLLTILTDQLSKFLIQRAMELGQSIPVIDNIFHITYILNPGAAFGILANRTVFFIIATVLVVLGVIIFYFRSGQKKGMLPVALGLLLGGAAGNLIDRLRYAKVVDFIDFRVWPVFNLADTAIVCGAGLLVLILWFSEKEKSRDRVDSDANG</sequence>
<dbReference type="PRINTS" id="PR00781">
    <property type="entry name" value="LIPOSIGPTASE"/>
</dbReference>
<dbReference type="PANTHER" id="PTHR33695:SF1">
    <property type="entry name" value="LIPOPROTEIN SIGNAL PEPTIDASE"/>
    <property type="match status" value="1"/>
</dbReference>
<keyword evidence="12" id="KW-1185">Reference proteome</keyword>
<organism evidence="11 12">
    <name type="scientific">Desulfocucumis palustris</name>
    <dbReference type="NCBI Taxonomy" id="1898651"/>
    <lineage>
        <taxon>Bacteria</taxon>
        <taxon>Bacillati</taxon>
        <taxon>Bacillota</taxon>
        <taxon>Clostridia</taxon>
        <taxon>Eubacteriales</taxon>
        <taxon>Desulfocucumaceae</taxon>
        <taxon>Desulfocucumis</taxon>
    </lineage>
</organism>
<dbReference type="Pfam" id="PF01252">
    <property type="entry name" value="Peptidase_A8"/>
    <property type="match status" value="1"/>
</dbReference>
<evidence type="ECO:0000313" key="12">
    <source>
        <dbReference type="Proteomes" id="UP000239549"/>
    </source>
</evidence>
<feature type="transmembrane region" description="Helical" evidence="9">
    <location>
        <begin position="99"/>
        <end position="117"/>
    </location>
</feature>
<evidence type="ECO:0000256" key="6">
    <source>
        <dbReference type="ARBA" id="ARBA00022801"/>
    </source>
</evidence>
<dbReference type="GO" id="GO:0004190">
    <property type="term" value="F:aspartic-type endopeptidase activity"/>
    <property type="evidence" value="ECO:0007669"/>
    <property type="project" value="UniProtKB-UniRule"/>
</dbReference>
<feature type="transmembrane region" description="Helical" evidence="9">
    <location>
        <begin position="32"/>
        <end position="53"/>
    </location>
</feature>
<name>A0A2L2X9V1_9FIRM</name>
<keyword evidence="3 9" id="KW-0645">Protease</keyword>
<dbReference type="GO" id="GO:0006508">
    <property type="term" value="P:proteolysis"/>
    <property type="evidence" value="ECO:0007669"/>
    <property type="project" value="UniProtKB-KW"/>
</dbReference>
<evidence type="ECO:0000256" key="3">
    <source>
        <dbReference type="ARBA" id="ARBA00022670"/>
    </source>
</evidence>
<evidence type="ECO:0000256" key="8">
    <source>
        <dbReference type="ARBA" id="ARBA00023136"/>
    </source>
</evidence>
<dbReference type="InterPro" id="IPR001872">
    <property type="entry name" value="Peptidase_A8"/>
</dbReference>
<feature type="active site" evidence="9">
    <location>
        <position position="166"/>
    </location>
</feature>
<dbReference type="EMBL" id="BFAV01000071">
    <property type="protein sequence ID" value="GBF32975.1"/>
    <property type="molecule type" value="Genomic_DNA"/>
</dbReference>
<comment type="catalytic activity">
    <reaction evidence="9">
        <text>Release of signal peptides from bacterial membrane prolipoproteins. Hydrolyzes -Xaa-Yaa-Zaa-|-(S,diacylglyceryl)Cys-, in which Xaa is hydrophobic (preferably Leu), and Yaa (Ala or Ser) and Zaa (Gly or Ala) have small, neutral side chains.</text>
        <dbReference type="EC" id="3.4.23.36"/>
    </reaction>
</comment>
<feature type="transmembrane region" description="Helical" evidence="9">
    <location>
        <begin position="124"/>
        <end position="142"/>
    </location>
</feature>
<dbReference type="UniPathway" id="UPA00665"/>
<evidence type="ECO:0000256" key="9">
    <source>
        <dbReference type="HAMAP-Rule" id="MF_00161"/>
    </source>
</evidence>
<evidence type="ECO:0000256" key="7">
    <source>
        <dbReference type="ARBA" id="ARBA00022989"/>
    </source>
</evidence>
<evidence type="ECO:0000256" key="4">
    <source>
        <dbReference type="ARBA" id="ARBA00022692"/>
    </source>
</evidence>
<dbReference type="HAMAP" id="MF_00161">
    <property type="entry name" value="LspA"/>
    <property type="match status" value="1"/>
</dbReference>
<feature type="transmembrane region" description="Helical" evidence="9">
    <location>
        <begin position="162"/>
        <end position="182"/>
    </location>
</feature>
<keyword evidence="5 9" id="KW-0064">Aspartyl protease</keyword>
<comment type="similarity">
    <text evidence="1 9 10">Belongs to the peptidase A8 family.</text>
</comment>
<comment type="caution">
    <text evidence="11">The sequence shown here is derived from an EMBL/GenBank/DDBJ whole genome shotgun (WGS) entry which is preliminary data.</text>
</comment>
<protein>
    <recommendedName>
        <fullName evidence="9">Lipoprotein signal peptidase</fullName>
        <ecNumber evidence="9">3.4.23.36</ecNumber>
    </recommendedName>
    <alternativeName>
        <fullName evidence="9">Prolipoprotein signal peptidase</fullName>
    </alternativeName>
    <alternativeName>
        <fullName evidence="9">Signal peptidase II</fullName>
        <shortName evidence="9">SPase II</shortName>
    </alternativeName>
</protein>
<proteinExistence type="inferred from homology"/>